<sequence>MDDGTALHWYQDDADYGSEPLLETIYNTQTCGEYLVVRVGVELYMLYPTQVQSLSEANERRIGPLERKELMQTLTQVAADTILHQVGPF</sequence>
<dbReference type="EMBL" id="NIRR01000013">
    <property type="protein sequence ID" value="OWP63280.1"/>
    <property type="molecule type" value="Genomic_DNA"/>
</dbReference>
<keyword evidence="2" id="KW-1185">Reference proteome</keyword>
<proteinExistence type="predicted"/>
<accession>A0A2D0AFU0</accession>
<evidence type="ECO:0000313" key="1">
    <source>
        <dbReference type="EMBL" id="OWP63280.1"/>
    </source>
</evidence>
<dbReference type="Proteomes" id="UP000197277">
    <property type="component" value="Unassembled WGS sequence"/>
</dbReference>
<organism evidence="1 2">
    <name type="scientific">Hymenobacter amundsenii</name>
    <dbReference type="NCBI Taxonomy" id="2006685"/>
    <lineage>
        <taxon>Bacteria</taxon>
        <taxon>Pseudomonadati</taxon>
        <taxon>Bacteroidota</taxon>
        <taxon>Cytophagia</taxon>
        <taxon>Cytophagales</taxon>
        <taxon>Hymenobacteraceae</taxon>
        <taxon>Hymenobacter</taxon>
    </lineage>
</organism>
<reference evidence="1 2" key="1">
    <citation type="submission" date="2017-06" db="EMBL/GenBank/DDBJ databases">
        <title>Hymenobacter amundsenii sp. nov. isolated from regoliths in Antarctica.</title>
        <authorList>
            <person name="Sedlacek I."/>
            <person name="Kralova S."/>
            <person name="Pantucek R."/>
            <person name="Svec P."/>
            <person name="Holochova P."/>
            <person name="Stankova E."/>
            <person name="Vrbovska V."/>
            <person name="Busse H.-J."/>
        </authorList>
    </citation>
    <scope>NUCLEOTIDE SEQUENCE [LARGE SCALE GENOMIC DNA]</scope>
    <source>
        <strain evidence="1 2">CCM 8682</strain>
    </source>
</reference>
<comment type="caution">
    <text evidence="1">The sequence shown here is derived from an EMBL/GenBank/DDBJ whole genome shotgun (WGS) entry which is preliminary data.</text>
</comment>
<protein>
    <submittedName>
        <fullName evidence="1">Uncharacterized protein</fullName>
    </submittedName>
</protein>
<dbReference type="AlphaFoldDB" id="A0A2D0AFU0"/>
<evidence type="ECO:0000313" key="2">
    <source>
        <dbReference type="Proteomes" id="UP000197277"/>
    </source>
</evidence>
<name>A0A2D0AFU0_9BACT</name>
<gene>
    <name evidence="1" type="ORF">CDA63_09650</name>
</gene>